<dbReference type="Pfam" id="PF00072">
    <property type="entry name" value="Response_reg"/>
    <property type="match status" value="1"/>
</dbReference>
<evidence type="ECO:0000256" key="4">
    <source>
        <dbReference type="ARBA" id="ARBA00023125"/>
    </source>
</evidence>
<evidence type="ECO:0000256" key="2">
    <source>
        <dbReference type="ARBA" id="ARBA00022840"/>
    </source>
</evidence>
<dbReference type="InterPro" id="IPR011006">
    <property type="entry name" value="CheY-like_superfamily"/>
</dbReference>
<dbReference type="GO" id="GO:0000160">
    <property type="term" value="P:phosphorelay signal transduction system"/>
    <property type="evidence" value="ECO:0007669"/>
    <property type="project" value="InterPro"/>
</dbReference>
<dbReference type="SUPFAM" id="SSF52540">
    <property type="entry name" value="P-loop containing nucleoside triphosphate hydrolases"/>
    <property type="match status" value="1"/>
</dbReference>
<evidence type="ECO:0000256" key="5">
    <source>
        <dbReference type="ARBA" id="ARBA00023163"/>
    </source>
</evidence>
<comment type="caution">
    <text evidence="9">The sequence shown here is derived from an EMBL/GenBank/DDBJ whole genome shotgun (WGS) entry which is preliminary data.</text>
</comment>
<evidence type="ECO:0000259" key="7">
    <source>
        <dbReference type="PROSITE" id="PS50045"/>
    </source>
</evidence>
<dbReference type="Proteomes" id="UP001161325">
    <property type="component" value="Unassembled WGS sequence"/>
</dbReference>
<gene>
    <name evidence="9" type="ORF">rosag_50250</name>
</gene>
<dbReference type="GO" id="GO:0043565">
    <property type="term" value="F:sequence-specific DNA binding"/>
    <property type="evidence" value="ECO:0007669"/>
    <property type="project" value="InterPro"/>
</dbReference>
<keyword evidence="1" id="KW-0547">Nucleotide-binding</keyword>
<keyword evidence="3" id="KW-0805">Transcription regulation</keyword>
<dbReference type="SMART" id="SM00382">
    <property type="entry name" value="AAA"/>
    <property type="match status" value="1"/>
</dbReference>
<evidence type="ECO:0000259" key="8">
    <source>
        <dbReference type="PROSITE" id="PS50110"/>
    </source>
</evidence>
<dbReference type="GO" id="GO:0005524">
    <property type="term" value="F:ATP binding"/>
    <property type="evidence" value="ECO:0007669"/>
    <property type="project" value="UniProtKB-KW"/>
</dbReference>
<organism evidence="9 10">
    <name type="scientific">Roseisolibacter agri</name>
    <dbReference type="NCBI Taxonomy" id="2014610"/>
    <lineage>
        <taxon>Bacteria</taxon>
        <taxon>Pseudomonadati</taxon>
        <taxon>Gemmatimonadota</taxon>
        <taxon>Gemmatimonadia</taxon>
        <taxon>Gemmatimonadales</taxon>
        <taxon>Gemmatimonadaceae</taxon>
        <taxon>Roseisolibacter</taxon>
    </lineage>
</organism>
<accession>A0AA37V4Y8</accession>
<evidence type="ECO:0000313" key="10">
    <source>
        <dbReference type="Proteomes" id="UP001161325"/>
    </source>
</evidence>
<dbReference type="FunFam" id="3.40.50.300:FF:000006">
    <property type="entry name" value="DNA-binding transcriptional regulator NtrC"/>
    <property type="match status" value="1"/>
</dbReference>
<keyword evidence="6" id="KW-0597">Phosphoprotein</keyword>
<evidence type="ECO:0000313" key="9">
    <source>
        <dbReference type="EMBL" id="GLC28512.1"/>
    </source>
</evidence>
<dbReference type="InterPro" id="IPR027417">
    <property type="entry name" value="P-loop_NTPase"/>
</dbReference>
<feature type="domain" description="Response regulatory" evidence="8">
    <location>
        <begin position="3"/>
        <end position="117"/>
    </location>
</feature>
<dbReference type="PROSITE" id="PS50110">
    <property type="entry name" value="RESPONSE_REGULATORY"/>
    <property type="match status" value="1"/>
</dbReference>
<keyword evidence="10" id="KW-1185">Reference proteome</keyword>
<dbReference type="InterPro" id="IPR009057">
    <property type="entry name" value="Homeodomain-like_sf"/>
</dbReference>
<dbReference type="Gene3D" id="1.10.10.60">
    <property type="entry name" value="Homeodomain-like"/>
    <property type="match status" value="1"/>
</dbReference>
<sequence length="456" mass="49219">MPSVLIVDDEANIRRMVGALLATEGYDVRDAADGNAGVASALAHEPDVALLDLMMPGLDGLGALERLREAYPDLPVVMMSGRAGLADAVRATKLGAFTFLEKPLTPEGVLLALASALELRQARRAARALREDLGLGGEMVGASPAMLKVRELIARVGPSDARVLITGESGTGKELAAAAIHVASARRERPFIRVNCAAIPRDLVESEMFGHERGAFTGATERRIGRFELAHTGTLFMDEVGDLGAEAQAKLLRAIEAKEIERVGGGKPIRVDVRIVAATNKDLARAVTDGAFREDLLFRLNVIPIHLPPLRERPDDVPLLVRHFSALYRARTGRPAPAWTDEALALLVRHRWPGNVRELANIVERLAILHAGEPVTESHVRQVLAVDRGTPSDGVPVTLPDPSDLGASLNDALDGYERTLIVRALAVAQGNVAEAARRLQTDRPNLYRRMKRLGIQ</sequence>
<dbReference type="PROSITE" id="PS00688">
    <property type="entry name" value="SIGMA54_INTERACT_3"/>
    <property type="match status" value="1"/>
</dbReference>
<dbReference type="InterPro" id="IPR002078">
    <property type="entry name" value="Sigma_54_int"/>
</dbReference>
<keyword evidence="4" id="KW-0238">DNA-binding</keyword>
<dbReference type="AlphaFoldDB" id="A0AA37V4Y8"/>
<evidence type="ECO:0000256" key="6">
    <source>
        <dbReference type="PROSITE-ProRule" id="PRU00169"/>
    </source>
</evidence>
<evidence type="ECO:0000256" key="1">
    <source>
        <dbReference type="ARBA" id="ARBA00022741"/>
    </source>
</evidence>
<protein>
    <submittedName>
        <fullName evidence="9">Sigma-54-dependent Fis family transcriptional regulator</fullName>
    </submittedName>
</protein>
<dbReference type="CDD" id="cd00009">
    <property type="entry name" value="AAA"/>
    <property type="match status" value="1"/>
</dbReference>
<dbReference type="PROSITE" id="PS50045">
    <property type="entry name" value="SIGMA54_INTERACT_4"/>
    <property type="match status" value="1"/>
</dbReference>
<dbReference type="InterPro" id="IPR003593">
    <property type="entry name" value="AAA+_ATPase"/>
</dbReference>
<dbReference type="RefSeq" id="WP_284352909.1">
    <property type="nucleotide sequence ID" value="NZ_BRXS01000011.1"/>
</dbReference>
<name>A0AA37V4Y8_9BACT</name>
<dbReference type="InterPro" id="IPR002197">
    <property type="entry name" value="HTH_Fis"/>
</dbReference>
<reference evidence="9" key="1">
    <citation type="submission" date="2022-08" db="EMBL/GenBank/DDBJ databases">
        <title>Draft genome sequencing of Roseisolibacter agri AW1220.</title>
        <authorList>
            <person name="Tobiishi Y."/>
            <person name="Tonouchi A."/>
        </authorList>
    </citation>
    <scope>NUCLEOTIDE SEQUENCE</scope>
    <source>
        <strain evidence="9">AW1220</strain>
    </source>
</reference>
<dbReference type="PANTHER" id="PTHR32071">
    <property type="entry name" value="TRANSCRIPTIONAL REGULATORY PROTEIN"/>
    <property type="match status" value="1"/>
</dbReference>
<dbReference type="SMART" id="SM00448">
    <property type="entry name" value="REC"/>
    <property type="match status" value="1"/>
</dbReference>
<feature type="domain" description="Sigma-54 factor interaction" evidence="7">
    <location>
        <begin position="139"/>
        <end position="368"/>
    </location>
</feature>
<keyword evidence="2" id="KW-0067">ATP-binding</keyword>
<dbReference type="EMBL" id="BRXS01000011">
    <property type="protein sequence ID" value="GLC28512.1"/>
    <property type="molecule type" value="Genomic_DNA"/>
</dbReference>
<dbReference type="InterPro" id="IPR025943">
    <property type="entry name" value="Sigma_54_int_dom_ATP-bd_2"/>
</dbReference>
<dbReference type="Pfam" id="PF02954">
    <property type="entry name" value="HTH_8"/>
    <property type="match status" value="1"/>
</dbReference>
<dbReference type="GO" id="GO:0006355">
    <property type="term" value="P:regulation of DNA-templated transcription"/>
    <property type="evidence" value="ECO:0007669"/>
    <property type="project" value="InterPro"/>
</dbReference>
<dbReference type="Gene3D" id="3.40.50.300">
    <property type="entry name" value="P-loop containing nucleotide triphosphate hydrolases"/>
    <property type="match status" value="1"/>
</dbReference>
<dbReference type="Gene3D" id="1.10.8.60">
    <property type="match status" value="1"/>
</dbReference>
<evidence type="ECO:0000256" key="3">
    <source>
        <dbReference type="ARBA" id="ARBA00023015"/>
    </source>
</evidence>
<dbReference type="Pfam" id="PF00158">
    <property type="entry name" value="Sigma54_activat"/>
    <property type="match status" value="1"/>
</dbReference>
<dbReference type="InterPro" id="IPR001789">
    <property type="entry name" value="Sig_transdc_resp-reg_receiver"/>
</dbReference>
<dbReference type="SUPFAM" id="SSF52172">
    <property type="entry name" value="CheY-like"/>
    <property type="match status" value="1"/>
</dbReference>
<dbReference type="Pfam" id="PF25601">
    <property type="entry name" value="AAA_lid_14"/>
    <property type="match status" value="1"/>
</dbReference>
<dbReference type="InterPro" id="IPR025944">
    <property type="entry name" value="Sigma_54_int_dom_CS"/>
</dbReference>
<dbReference type="PRINTS" id="PR01590">
    <property type="entry name" value="HTHFIS"/>
</dbReference>
<dbReference type="Gene3D" id="3.40.50.2300">
    <property type="match status" value="1"/>
</dbReference>
<proteinExistence type="predicted"/>
<feature type="modified residue" description="4-aspartylphosphate" evidence="6">
    <location>
        <position position="52"/>
    </location>
</feature>
<dbReference type="PROSITE" id="PS00676">
    <property type="entry name" value="SIGMA54_INTERACT_2"/>
    <property type="match status" value="1"/>
</dbReference>
<dbReference type="SUPFAM" id="SSF46689">
    <property type="entry name" value="Homeodomain-like"/>
    <property type="match status" value="1"/>
</dbReference>
<dbReference type="InterPro" id="IPR058031">
    <property type="entry name" value="AAA_lid_NorR"/>
</dbReference>
<keyword evidence="5" id="KW-0804">Transcription</keyword>